<evidence type="ECO:0000256" key="1">
    <source>
        <dbReference type="SAM" id="Phobius"/>
    </source>
</evidence>
<gene>
    <name evidence="2" type="ORF">PXEA_LOCUS3732</name>
</gene>
<dbReference type="AlphaFoldDB" id="A0A3S4ZFP9"/>
<sequence length="102" mass="11699">MNYADYEGFHFKRLKRYQKLPPLIAFTAAAITFVYTYRNGGHPKMVEMMKKASAMTVLPFCDEDWAPMSSRLPGGDFLQIIIWASLIMLQLLELHIGLESPD</sequence>
<evidence type="ECO:0000313" key="2">
    <source>
        <dbReference type="EMBL" id="VEL10292.1"/>
    </source>
</evidence>
<keyword evidence="1" id="KW-1133">Transmembrane helix</keyword>
<reference evidence="2" key="1">
    <citation type="submission" date="2018-11" db="EMBL/GenBank/DDBJ databases">
        <authorList>
            <consortium name="Pathogen Informatics"/>
        </authorList>
    </citation>
    <scope>NUCLEOTIDE SEQUENCE</scope>
</reference>
<organism evidence="2 3">
    <name type="scientific">Protopolystoma xenopodis</name>
    <dbReference type="NCBI Taxonomy" id="117903"/>
    <lineage>
        <taxon>Eukaryota</taxon>
        <taxon>Metazoa</taxon>
        <taxon>Spiralia</taxon>
        <taxon>Lophotrochozoa</taxon>
        <taxon>Platyhelminthes</taxon>
        <taxon>Monogenea</taxon>
        <taxon>Polyopisthocotylea</taxon>
        <taxon>Polystomatidea</taxon>
        <taxon>Polystomatidae</taxon>
        <taxon>Protopolystoma</taxon>
    </lineage>
</organism>
<accession>A0A3S4ZFP9</accession>
<evidence type="ECO:0000313" key="3">
    <source>
        <dbReference type="Proteomes" id="UP000784294"/>
    </source>
</evidence>
<keyword evidence="3" id="KW-1185">Reference proteome</keyword>
<keyword evidence="1" id="KW-0472">Membrane</keyword>
<feature type="transmembrane region" description="Helical" evidence="1">
    <location>
        <begin position="20"/>
        <end position="38"/>
    </location>
</feature>
<comment type="caution">
    <text evidence="2">The sequence shown here is derived from an EMBL/GenBank/DDBJ whole genome shotgun (WGS) entry which is preliminary data.</text>
</comment>
<proteinExistence type="predicted"/>
<keyword evidence="1" id="KW-0812">Transmembrane</keyword>
<dbReference type="EMBL" id="CAAALY010008585">
    <property type="protein sequence ID" value="VEL10292.1"/>
    <property type="molecule type" value="Genomic_DNA"/>
</dbReference>
<name>A0A3S4ZFP9_9PLAT</name>
<dbReference type="Proteomes" id="UP000784294">
    <property type="component" value="Unassembled WGS sequence"/>
</dbReference>
<protein>
    <submittedName>
        <fullName evidence="2">Uncharacterized protein</fullName>
    </submittedName>
</protein>